<proteinExistence type="predicted"/>
<dbReference type="RefSeq" id="WP_117356134.1">
    <property type="nucleotide sequence ID" value="NZ_QURH01000080.1"/>
</dbReference>
<feature type="signal peptide" evidence="1">
    <location>
        <begin position="1"/>
        <end position="27"/>
    </location>
</feature>
<dbReference type="PANTHER" id="PTHR38792">
    <property type="entry name" value="BNR/ASP-BOX REPEAT DOMAIN PROTEIN (AFU_ORTHOLOGUE AFUA_7G06430)-RELATED"/>
    <property type="match status" value="1"/>
</dbReference>
<dbReference type="Gene3D" id="2.120.10.10">
    <property type="match status" value="1"/>
</dbReference>
<keyword evidence="3" id="KW-1185">Reference proteome</keyword>
<dbReference type="InterPro" id="IPR036278">
    <property type="entry name" value="Sialidase_sf"/>
</dbReference>
<evidence type="ECO:0000313" key="3">
    <source>
        <dbReference type="Proteomes" id="UP000261811"/>
    </source>
</evidence>
<keyword evidence="1" id="KW-0732">Signal</keyword>
<dbReference type="Proteomes" id="UP000261811">
    <property type="component" value="Unassembled WGS sequence"/>
</dbReference>
<gene>
    <name evidence="2" type="ORF">DZF91_03935</name>
</gene>
<name>A0A372JSD5_9ACTN</name>
<dbReference type="AlphaFoldDB" id="A0A372JSD5"/>
<protein>
    <submittedName>
        <fullName evidence="2">Exo-alpha-sialidase</fullName>
    </submittedName>
</protein>
<evidence type="ECO:0000256" key="1">
    <source>
        <dbReference type="SAM" id="SignalP"/>
    </source>
</evidence>
<dbReference type="EMBL" id="QURH01000080">
    <property type="protein sequence ID" value="RFU42927.1"/>
    <property type="molecule type" value="Genomic_DNA"/>
</dbReference>
<reference evidence="2 3" key="1">
    <citation type="submission" date="2018-08" db="EMBL/GenBank/DDBJ databases">
        <title>Actinomadura jelena sp. nov., a novel Actinomycete isolated from soil in Chad.</title>
        <authorList>
            <person name="Shi L."/>
        </authorList>
    </citation>
    <scope>NUCLEOTIDE SEQUENCE [LARGE SCALE GENOMIC DNA]</scope>
    <source>
        <strain evidence="2 3">NEAU-G17</strain>
    </source>
</reference>
<accession>A0A372JSD5</accession>
<dbReference type="PANTHER" id="PTHR38792:SF3">
    <property type="entry name" value="BNR_ASP-BOX REPEAT DOMAIN PROTEIN (AFU_ORTHOLOGUE AFUA_7G06430)-RELATED"/>
    <property type="match status" value="1"/>
</dbReference>
<feature type="chain" id="PRO_5039522621" evidence="1">
    <location>
        <begin position="28"/>
        <end position="434"/>
    </location>
</feature>
<sequence length="434" mass="45512">MITKRNGAVGAAAGATALAGAVAAALALGGAGEKSAGVVAASDVGTRNAGTPNVGAADVARGTLLPVGPAWYPRAVRLAYSADRAHRGRILVSTNTNAGGTISESTDGGRTFHRLSAIRPPMASGRFSCCSTLFEYPQKLGRYRAGTLVWATSVNSLGGGETRPNPHSAILGWRSTDYGRTWRPLPRPIVSGTGGHGVWEPEFSAAGGGLVVHFSDKTQKKYGQALARVRSLDGGDSWSGKSQTVALGGTKDSPGMPVVRHYPGRGYAMVFEYCDTTPTAAGHGCRVYFRTSKDGWNWGDARKPGTLVRTVDGRELAHAPTLAWTKGGGSRGRLLLVARLVEWSPAKVDAKASGTTLLVNDAGGAGRWRTIASPVRLTNFRDARLTPEQRRLVLPCQNYSSSLLPSGDGRTLLEVATDVVGGTCKAFYARGPVR</sequence>
<evidence type="ECO:0000313" key="2">
    <source>
        <dbReference type="EMBL" id="RFU42927.1"/>
    </source>
</evidence>
<dbReference type="OrthoDB" id="468550at2"/>
<comment type="caution">
    <text evidence="2">The sequence shown here is derived from an EMBL/GenBank/DDBJ whole genome shotgun (WGS) entry which is preliminary data.</text>
</comment>
<organism evidence="2 3">
    <name type="scientific">Actinomadura logoneensis</name>
    <dbReference type="NCBI Taxonomy" id="2293572"/>
    <lineage>
        <taxon>Bacteria</taxon>
        <taxon>Bacillati</taxon>
        <taxon>Actinomycetota</taxon>
        <taxon>Actinomycetes</taxon>
        <taxon>Streptosporangiales</taxon>
        <taxon>Thermomonosporaceae</taxon>
        <taxon>Actinomadura</taxon>
    </lineage>
</organism>
<dbReference type="SUPFAM" id="SSF50939">
    <property type="entry name" value="Sialidases"/>
    <property type="match status" value="1"/>
</dbReference>